<proteinExistence type="predicted"/>
<keyword evidence="5" id="KW-1185">Reference proteome</keyword>
<dbReference type="PANTHER" id="PTHR46082">
    <property type="entry name" value="ATP/GTP-BINDING PROTEIN-RELATED"/>
    <property type="match status" value="1"/>
</dbReference>
<feature type="repeat" description="TPR" evidence="1">
    <location>
        <begin position="798"/>
        <end position="831"/>
    </location>
</feature>
<dbReference type="SMART" id="SM00028">
    <property type="entry name" value="TPR"/>
    <property type="match status" value="9"/>
</dbReference>
<feature type="domain" description="Heterokaryon incompatibility" evidence="3">
    <location>
        <begin position="26"/>
        <end position="117"/>
    </location>
</feature>
<dbReference type="SUPFAM" id="SSF52540">
    <property type="entry name" value="P-loop containing nucleoside triphosphate hydrolases"/>
    <property type="match status" value="1"/>
</dbReference>
<feature type="repeat" description="TPR" evidence="1">
    <location>
        <begin position="756"/>
        <end position="789"/>
    </location>
</feature>
<feature type="repeat" description="TPR" evidence="1">
    <location>
        <begin position="1008"/>
        <end position="1041"/>
    </location>
</feature>
<keyword evidence="1" id="KW-0802">TPR repeat</keyword>
<evidence type="ECO:0000259" key="3">
    <source>
        <dbReference type="Pfam" id="PF06985"/>
    </source>
</evidence>
<protein>
    <submittedName>
        <fullName evidence="4">Kinesin light chain 1</fullName>
    </submittedName>
</protein>
<dbReference type="PROSITE" id="PS50005">
    <property type="entry name" value="TPR"/>
    <property type="match status" value="8"/>
</dbReference>
<dbReference type="SUPFAM" id="SSF48452">
    <property type="entry name" value="TPR-like"/>
    <property type="match status" value="2"/>
</dbReference>
<comment type="caution">
    <text evidence="4">The sequence shown here is derived from an EMBL/GenBank/DDBJ whole genome shotgun (WGS) entry which is preliminary data.</text>
</comment>
<feature type="repeat" description="TPR" evidence="1">
    <location>
        <begin position="714"/>
        <end position="747"/>
    </location>
</feature>
<name>A0ABR1QY90_9PEZI</name>
<dbReference type="PRINTS" id="PR00381">
    <property type="entry name" value="KINESINLIGHT"/>
</dbReference>
<dbReference type="InterPro" id="IPR002182">
    <property type="entry name" value="NB-ARC"/>
</dbReference>
<organism evidence="4 5">
    <name type="scientific">Apiospora aurea</name>
    <dbReference type="NCBI Taxonomy" id="335848"/>
    <lineage>
        <taxon>Eukaryota</taxon>
        <taxon>Fungi</taxon>
        <taxon>Dikarya</taxon>
        <taxon>Ascomycota</taxon>
        <taxon>Pezizomycotina</taxon>
        <taxon>Sordariomycetes</taxon>
        <taxon>Xylariomycetidae</taxon>
        <taxon>Amphisphaeriales</taxon>
        <taxon>Apiosporaceae</taxon>
        <taxon>Apiospora</taxon>
    </lineage>
</organism>
<dbReference type="Pfam" id="PF13424">
    <property type="entry name" value="TPR_12"/>
    <property type="match status" value="4"/>
</dbReference>
<dbReference type="PROSITE" id="PS50293">
    <property type="entry name" value="TPR_REGION"/>
    <property type="match status" value="3"/>
</dbReference>
<evidence type="ECO:0000259" key="2">
    <source>
        <dbReference type="Pfam" id="PF00931"/>
    </source>
</evidence>
<feature type="repeat" description="TPR" evidence="1">
    <location>
        <begin position="924"/>
        <end position="957"/>
    </location>
</feature>
<dbReference type="EMBL" id="JAQQWE010000001">
    <property type="protein sequence ID" value="KAK7967628.1"/>
    <property type="molecule type" value="Genomic_DNA"/>
</dbReference>
<dbReference type="RefSeq" id="XP_066707020.1">
    <property type="nucleotide sequence ID" value="XM_066838127.1"/>
</dbReference>
<feature type="repeat" description="TPR" evidence="1">
    <location>
        <begin position="672"/>
        <end position="705"/>
    </location>
</feature>
<dbReference type="InterPro" id="IPR011990">
    <property type="entry name" value="TPR-like_helical_dom_sf"/>
</dbReference>
<feature type="repeat" description="TPR" evidence="1">
    <location>
        <begin position="882"/>
        <end position="915"/>
    </location>
</feature>
<dbReference type="InterPro" id="IPR010730">
    <property type="entry name" value="HET"/>
</dbReference>
<feature type="repeat" description="TPR" evidence="1">
    <location>
        <begin position="840"/>
        <end position="873"/>
    </location>
</feature>
<dbReference type="InterPro" id="IPR019734">
    <property type="entry name" value="TPR_rpt"/>
</dbReference>
<dbReference type="Pfam" id="PF13374">
    <property type="entry name" value="TPR_10"/>
    <property type="match status" value="1"/>
</dbReference>
<reference evidence="4 5" key="1">
    <citation type="submission" date="2023-01" db="EMBL/GenBank/DDBJ databases">
        <title>Analysis of 21 Apiospora genomes using comparative genomics revels a genus with tremendous synthesis potential of carbohydrate active enzymes and secondary metabolites.</title>
        <authorList>
            <person name="Sorensen T."/>
        </authorList>
    </citation>
    <scope>NUCLEOTIDE SEQUENCE [LARGE SCALE GENOMIC DNA]</scope>
    <source>
        <strain evidence="4 5">CBS 24483</strain>
    </source>
</reference>
<dbReference type="Proteomes" id="UP001391051">
    <property type="component" value="Unassembled WGS sequence"/>
</dbReference>
<dbReference type="InterPro" id="IPR027417">
    <property type="entry name" value="P-loop_NTPase"/>
</dbReference>
<dbReference type="Gene3D" id="3.40.50.300">
    <property type="entry name" value="P-loop containing nucleotide triphosphate hydrolases"/>
    <property type="match status" value="1"/>
</dbReference>
<dbReference type="InterPro" id="IPR053137">
    <property type="entry name" value="NLR-like"/>
</dbReference>
<dbReference type="Gene3D" id="1.25.40.10">
    <property type="entry name" value="Tetratricopeptide repeat domain"/>
    <property type="match status" value="3"/>
</dbReference>
<feature type="domain" description="NB-ARC" evidence="2">
    <location>
        <begin position="274"/>
        <end position="453"/>
    </location>
</feature>
<evidence type="ECO:0000313" key="5">
    <source>
        <dbReference type="Proteomes" id="UP001391051"/>
    </source>
</evidence>
<accession>A0ABR1QY90</accession>
<dbReference type="Pfam" id="PF00931">
    <property type="entry name" value="NB-ARC"/>
    <property type="match status" value="1"/>
</dbReference>
<evidence type="ECO:0000313" key="4">
    <source>
        <dbReference type="EMBL" id="KAK7967628.1"/>
    </source>
</evidence>
<dbReference type="PANTHER" id="PTHR46082:SF6">
    <property type="entry name" value="AAA+ ATPASE DOMAIN-CONTAINING PROTEIN-RELATED"/>
    <property type="match status" value="1"/>
</dbReference>
<gene>
    <name evidence="4" type="ORF">PG986_001905</name>
</gene>
<dbReference type="Pfam" id="PF06985">
    <property type="entry name" value="HET"/>
    <property type="match status" value="1"/>
</dbReference>
<dbReference type="GeneID" id="92071189"/>
<sequence>MRLLQCDDAGRYSLTDDFVADNAPPYAILSHTWGPDEVVYADLANTPAAWQHKAGYDKIKFCAEQAEQHGLRYFWVDTCCIDKSNNIELQTAINSMFRWYRDAKRCYVYLADVSSAADTDARDNVAPWEAAFRKSRWFTRGWTLQELLAPTSVDFYSKEGVWLGDKQSLGPAIRDITGIPASALYGTPLSDFPVSEREAWVRNRQTKYPEDLAYALLGIFDVHMLPNYGEGRENAQKRLRKKIQKAVKGTRANDFSVTFSLSDVPETRHFVGREGELAEIRSSLSSDGSRRVIVLHGLGGIGKTQIAITYAKRYRDEYSAVFWLNIKDEASIQQSFIKVATQIMQQYPDASLLSAEGKRQSHEETIEAVKAWLSLPNNTRWLLIYDNLDNPRLTNSAEGAGIDIHQFLPTAYQGSIIITTRSSQVDLGYMIRIRKLVSIENSLEILSKTSGRHDLQYDVDARSLVRELDGLPLALATAGAYLKRVSIGFDGYLRLYKESWARLHASTPGLGSYQDRTLCSTWQLSYDQLRRHNPLAGHLLRWWAYFDNEDIWFELLQADEDDRPAWVYELNDELSFNDAMGTLHDYGLVDQHTGTPGLTESRGYSIHSCVHNWTIHMLNQTWDVDLARFTIGCVASLVPSRDSSQFWQLQRRLLSHAVRCYATIRDSDHDIPWAFHSLGDLYSDQGKMAEAEAMYQRALKGYEKAWGPDHTSTLDTVNNLGILYSDQGRMAEAEAMYQRALQGYEKAWGPDHTFTLDTVNNLGLLYYDQGKMDEAETMYQRALQGKEKARGPDHTFTLDTVNNLGLLYYDQGKMDEAETMYQRALQGKEKARGPDHPSTLDTVNNLGLLYYDQGKMDEAETMYQRALQGKEKARGPDHPSTLDTVNNLGILYSAQGKMDEAEAMYQRALQGKEKAWGPDHTSTLDTVNNLAVLYKAQGKMDEAETMYQRALQGKEKAWGPDHTSTLSTVNNLGILYSDQGRMAEAEAMYQQALQGYEKAWGPDHTFTLDTVNNLGLLYSDQGRMDEAETMYQRALQGYEKALGADIFVRYRPALNTMQNLADLRAHQGQRTAARELYMKAYGGLELLLGPQNIAVQCLHDTISHLERSDGKSSNCSCTLRP</sequence>
<evidence type="ECO:0000256" key="1">
    <source>
        <dbReference type="PROSITE-ProRule" id="PRU00339"/>
    </source>
</evidence>